<gene>
    <name evidence="1" type="ORF">XELAEV_18012716mg</name>
</gene>
<evidence type="ECO:0000313" key="2">
    <source>
        <dbReference type="Proteomes" id="UP000694892"/>
    </source>
</evidence>
<dbReference type="AlphaFoldDB" id="A0A974DQE2"/>
<evidence type="ECO:0000313" key="1">
    <source>
        <dbReference type="EMBL" id="OCT95031.1"/>
    </source>
</evidence>
<proteinExistence type="predicted"/>
<accession>A0A974DQE2</accession>
<sequence length="86" mass="9558">MKIFIGCRYFLLCAGFRGNSEREGIVFSFSGCTPTRVSPSSASSGRDNVCIKDPLKALYGEIRHAAIATNFHIIQLFCTDQNCKYN</sequence>
<reference evidence="2" key="1">
    <citation type="journal article" date="2016" name="Nature">
        <title>Genome evolution in the allotetraploid frog Xenopus laevis.</title>
        <authorList>
            <person name="Session A.M."/>
            <person name="Uno Y."/>
            <person name="Kwon T."/>
            <person name="Chapman J.A."/>
            <person name="Toyoda A."/>
            <person name="Takahashi S."/>
            <person name="Fukui A."/>
            <person name="Hikosaka A."/>
            <person name="Suzuki A."/>
            <person name="Kondo M."/>
            <person name="van Heeringen S.J."/>
            <person name="Quigley I."/>
            <person name="Heinz S."/>
            <person name="Ogino H."/>
            <person name="Ochi H."/>
            <person name="Hellsten U."/>
            <person name="Lyons J.B."/>
            <person name="Simakov O."/>
            <person name="Putnam N."/>
            <person name="Stites J."/>
            <person name="Kuroki Y."/>
            <person name="Tanaka T."/>
            <person name="Michiue T."/>
            <person name="Watanabe M."/>
            <person name="Bogdanovic O."/>
            <person name="Lister R."/>
            <person name="Georgiou G."/>
            <person name="Paranjpe S.S."/>
            <person name="van Kruijsbergen I."/>
            <person name="Shu S."/>
            <person name="Carlson J."/>
            <person name="Kinoshita T."/>
            <person name="Ohta Y."/>
            <person name="Mawaribuchi S."/>
            <person name="Jenkins J."/>
            <person name="Grimwood J."/>
            <person name="Schmutz J."/>
            <person name="Mitros T."/>
            <person name="Mozaffari S.V."/>
            <person name="Suzuki Y."/>
            <person name="Haramoto Y."/>
            <person name="Yamamoto T.S."/>
            <person name="Takagi C."/>
            <person name="Heald R."/>
            <person name="Miller K."/>
            <person name="Haudenschild C."/>
            <person name="Kitzman J."/>
            <person name="Nakayama T."/>
            <person name="Izutsu Y."/>
            <person name="Robert J."/>
            <person name="Fortriede J."/>
            <person name="Burns K."/>
            <person name="Lotay V."/>
            <person name="Karimi K."/>
            <person name="Yasuoka Y."/>
            <person name="Dichmann D.S."/>
            <person name="Flajnik M.F."/>
            <person name="Houston D.W."/>
            <person name="Shendure J."/>
            <person name="DuPasquier L."/>
            <person name="Vize P.D."/>
            <person name="Zorn A.M."/>
            <person name="Ito M."/>
            <person name="Marcotte E.M."/>
            <person name="Wallingford J.B."/>
            <person name="Ito Y."/>
            <person name="Asashima M."/>
            <person name="Ueno N."/>
            <person name="Matsuda Y."/>
            <person name="Veenstra G.J."/>
            <person name="Fujiyama A."/>
            <person name="Harland R.M."/>
            <person name="Taira M."/>
            <person name="Rokhsar D.S."/>
        </authorList>
    </citation>
    <scope>NUCLEOTIDE SEQUENCE [LARGE SCALE GENOMIC DNA]</scope>
    <source>
        <strain evidence="2">J</strain>
    </source>
</reference>
<protein>
    <submittedName>
        <fullName evidence="1">Uncharacterized protein</fullName>
    </submittedName>
</protein>
<name>A0A974DQE2_XENLA</name>
<dbReference type="Proteomes" id="UP000694892">
    <property type="component" value="Chromosome 2L"/>
</dbReference>
<dbReference type="EMBL" id="CM004468">
    <property type="protein sequence ID" value="OCT95031.1"/>
    <property type="molecule type" value="Genomic_DNA"/>
</dbReference>
<organism evidence="1 2">
    <name type="scientific">Xenopus laevis</name>
    <name type="common">African clawed frog</name>
    <dbReference type="NCBI Taxonomy" id="8355"/>
    <lineage>
        <taxon>Eukaryota</taxon>
        <taxon>Metazoa</taxon>
        <taxon>Chordata</taxon>
        <taxon>Craniata</taxon>
        <taxon>Vertebrata</taxon>
        <taxon>Euteleostomi</taxon>
        <taxon>Amphibia</taxon>
        <taxon>Batrachia</taxon>
        <taxon>Anura</taxon>
        <taxon>Pipoidea</taxon>
        <taxon>Pipidae</taxon>
        <taxon>Xenopodinae</taxon>
        <taxon>Xenopus</taxon>
        <taxon>Xenopus</taxon>
    </lineage>
</organism>